<keyword evidence="6" id="KW-1185">Reference proteome</keyword>
<evidence type="ECO:0000256" key="5">
    <source>
        <dbReference type="SAM" id="MobiDB-lite"/>
    </source>
</evidence>
<dbReference type="GO" id="GO:0005739">
    <property type="term" value="C:mitochondrion"/>
    <property type="evidence" value="ECO:0007669"/>
    <property type="project" value="UniProtKB-SubCell"/>
</dbReference>
<dbReference type="Proteomes" id="UP000515125">
    <property type="component" value="Unplaced"/>
</dbReference>
<evidence type="ECO:0000256" key="1">
    <source>
        <dbReference type="ARBA" id="ARBA00004173"/>
    </source>
</evidence>
<feature type="region of interest" description="Disordered" evidence="5">
    <location>
        <begin position="365"/>
        <end position="386"/>
    </location>
</feature>
<proteinExistence type="inferred from homology"/>
<gene>
    <name evidence="7" type="primary">LOC34618859</name>
</gene>
<keyword evidence="3" id="KW-0809">Transit peptide</keyword>
<dbReference type="AlphaFoldDB" id="A0A6P6S1K4"/>
<sequence length="386" mass="42252">MHSSLGIQAAAPCLRTLCSLPVSAPACACPSAPSTAKCLENLWRIAPTTAGLSACSLRPYQASLYTRLQAPLLLGDTATGTVNRSRSLSTAASVICLQNAPRRAHRGALEREKVYLGNPLMMRAPLRVQTRAYFFLPGPLKLEDVVKLPLLRLNPRKKVVDIWLSRFLSQPLRHAAFLTRAQYEALETKQDCLIQICPSVALAAIQTDSSVLSSRCAPLFVAPLPRGPGAFEPPLIPSGLLEFPPYALPAFFHSLVDTDLSAAHSPALSADPIALPAAAFPSPNKASPLLTLTFYPELKESHDLVLLKADILSPTVLRPPEAAHLTRVIVESYADANRFQWPKAFNFTPDKFSFEAFKDANPDFFAHPLPEAQRQQSQQQEYEQQQ</sequence>
<name>A0A6P6S1K4_9EIME</name>
<accession>A0A6P6S1K4</accession>
<dbReference type="PANTHER" id="PTHR13126:SF0">
    <property type="entry name" value="ATP SYNTHASE MITOCHONDRIAL F1 COMPLEX ASSEMBLY FACTOR 1"/>
    <property type="match status" value="1"/>
</dbReference>
<protein>
    <submittedName>
        <fullName evidence="7">Uncharacterized protein LOC34618859</fullName>
    </submittedName>
</protein>
<reference evidence="7" key="1">
    <citation type="submission" date="2025-08" db="UniProtKB">
        <authorList>
            <consortium name="RefSeq"/>
        </authorList>
    </citation>
    <scope>IDENTIFICATION</scope>
</reference>
<comment type="similarity">
    <text evidence="2">Belongs to the ATP11 family.</text>
</comment>
<evidence type="ECO:0000256" key="4">
    <source>
        <dbReference type="ARBA" id="ARBA00023128"/>
    </source>
</evidence>
<feature type="compositionally biased region" description="Low complexity" evidence="5">
    <location>
        <begin position="371"/>
        <end position="386"/>
    </location>
</feature>
<evidence type="ECO:0000313" key="7">
    <source>
        <dbReference type="RefSeq" id="XP_026194008.1"/>
    </source>
</evidence>
<evidence type="ECO:0000256" key="2">
    <source>
        <dbReference type="ARBA" id="ARBA00009116"/>
    </source>
</evidence>
<comment type="subcellular location">
    <subcellularLocation>
        <location evidence="1">Mitochondrion</location>
    </subcellularLocation>
</comment>
<dbReference type="GO" id="GO:0033615">
    <property type="term" value="P:mitochondrial proton-transporting ATP synthase complex assembly"/>
    <property type="evidence" value="ECO:0007669"/>
    <property type="project" value="TreeGrafter"/>
</dbReference>
<dbReference type="RefSeq" id="XP_026194008.1">
    <property type="nucleotide sequence ID" value="XM_026338223.1"/>
</dbReference>
<dbReference type="PANTHER" id="PTHR13126">
    <property type="entry name" value="CHAPERONE ATP11"/>
    <property type="match status" value="1"/>
</dbReference>
<dbReference type="InterPro" id="IPR010591">
    <property type="entry name" value="ATP11"/>
</dbReference>
<evidence type="ECO:0000313" key="6">
    <source>
        <dbReference type="Proteomes" id="UP000515125"/>
    </source>
</evidence>
<evidence type="ECO:0000256" key="3">
    <source>
        <dbReference type="ARBA" id="ARBA00022946"/>
    </source>
</evidence>
<dbReference type="Pfam" id="PF06644">
    <property type="entry name" value="ATP11"/>
    <property type="match status" value="1"/>
</dbReference>
<organism evidence="6 7">
    <name type="scientific">Cyclospora cayetanensis</name>
    <dbReference type="NCBI Taxonomy" id="88456"/>
    <lineage>
        <taxon>Eukaryota</taxon>
        <taxon>Sar</taxon>
        <taxon>Alveolata</taxon>
        <taxon>Apicomplexa</taxon>
        <taxon>Conoidasida</taxon>
        <taxon>Coccidia</taxon>
        <taxon>Eucoccidiorida</taxon>
        <taxon>Eimeriorina</taxon>
        <taxon>Eimeriidae</taxon>
        <taxon>Cyclospora</taxon>
    </lineage>
</organism>
<dbReference type="GeneID" id="34618859"/>
<feature type="non-terminal residue" evidence="7">
    <location>
        <position position="386"/>
    </location>
</feature>
<dbReference type="OrthoDB" id="16535at2759"/>
<keyword evidence="4" id="KW-0496">Mitochondrion</keyword>